<comment type="caution">
    <text evidence="1">The sequence shown here is derived from an EMBL/GenBank/DDBJ whole genome shotgun (WGS) entry which is preliminary data.</text>
</comment>
<dbReference type="PATRIC" id="fig|47311.3.peg.2091"/>
<reference evidence="1 2" key="1">
    <citation type="submission" date="2016-04" db="EMBL/GenBank/DDBJ databases">
        <title>Genome sequence of Methanobrevibacter cuticularis DSM 11139.</title>
        <authorList>
            <person name="Poehlein A."/>
            <person name="Seedorf H."/>
            <person name="Daniel R."/>
        </authorList>
    </citation>
    <scope>NUCLEOTIDE SEQUENCE [LARGE SCALE GENOMIC DNA]</scope>
    <source>
        <strain evidence="1 2">DSM 11139</strain>
    </source>
</reference>
<dbReference type="Proteomes" id="UP000077275">
    <property type="component" value="Unassembled WGS sequence"/>
</dbReference>
<accession>A0A166CRL2</accession>
<proteinExistence type="predicted"/>
<gene>
    <name evidence="1" type="ORF">MBCUT_19200</name>
</gene>
<protein>
    <submittedName>
        <fullName evidence="1">Uncharacterized protein</fullName>
    </submittedName>
</protein>
<dbReference type="AlphaFoldDB" id="A0A166CRL2"/>
<sequence>MKTFYSGDQPGEGLYQCNGCGGVVDVNDSTFSLLPCSECGCTVWIDRCIKE</sequence>
<dbReference type="RefSeq" id="WP_157082568.1">
    <property type="nucleotide sequence ID" value="NZ_LWMW01000147.1"/>
</dbReference>
<dbReference type="EMBL" id="LWMW01000147">
    <property type="protein sequence ID" value="KZX14792.1"/>
    <property type="molecule type" value="Genomic_DNA"/>
</dbReference>
<dbReference type="OrthoDB" id="112072at2157"/>
<keyword evidence="2" id="KW-1185">Reference proteome</keyword>
<evidence type="ECO:0000313" key="2">
    <source>
        <dbReference type="Proteomes" id="UP000077275"/>
    </source>
</evidence>
<evidence type="ECO:0000313" key="1">
    <source>
        <dbReference type="EMBL" id="KZX14792.1"/>
    </source>
</evidence>
<organism evidence="1 2">
    <name type="scientific">Methanobrevibacter cuticularis</name>
    <dbReference type="NCBI Taxonomy" id="47311"/>
    <lineage>
        <taxon>Archaea</taxon>
        <taxon>Methanobacteriati</taxon>
        <taxon>Methanobacteriota</taxon>
        <taxon>Methanomada group</taxon>
        <taxon>Methanobacteria</taxon>
        <taxon>Methanobacteriales</taxon>
        <taxon>Methanobacteriaceae</taxon>
        <taxon>Methanobrevibacter</taxon>
    </lineage>
</organism>
<name>A0A166CRL2_9EURY</name>